<comment type="caution">
    <text evidence="2">The sequence shown here is derived from an EMBL/GenBank/DDBJ whole genome shotgun (WGS) entry which is preliminary data.</text>
</comment>
<reference evidence="2 3" key="1">
    <citation type="submission" date="2017-06" db="EMBL/GenBank/DDBJ databases">
        <title>A platform for efficient transgenesis in Macrostomum lignano, a flatworm model organism for stem cell research.</title>
        <authorList>
            <person name="Berezikov E."/>
        </authorList>
    </citation>
    <scope>NUCLEOTIDE SEQUENCE [LARGE SCALE GENOMIC DNA]</scope>
    <source>
        <strain evidence="2">DV1</strain>
        <tissue evidence="2">Whole organism</tissue>
    </source>
</reference>
<gene>
    <name evidence="2" type="ORF">BOX15_Mlig028208g1</name>
</gene>
<feature type="compositionally biased region" description="Basic and acidic residues" evidence="1">
    <location>
        <begin position="170"/>
        <end position="182"/>
    </location>
</feature>
<evidence type="ECO:0000313" key="3">
    <source>
        <dbReference type="Proteomes" id="UP000215902"/>
    </source>
</evidence>
<evidence type="ECO:0000256" key="1">
    <source>
        <dbReference type="SAM" id="MobiDB-lite"/>
    </source>
</evidence>
<dbReference type="AlphaFoldDB" id="A0A267FB02"/>
<organism evidence="2 3">
    <name type="scientific">Macrostomum lignano</name>
    <dbReference type="NCBI Taxonomy" id="282301"/>
    <lineage>
        <taxon>Eukaryota</taxon>
        <taxon>Metazoa</taxon>
        <taxon>Spiralia</taxon>
        <taxon>Lophotrochozoa</taxon>
        <taxon>Platyhelminthes</taxon>
        <taxon>Rhabditophora</taxon>
        <taxon>Macrostomorpha</taxon>
        <taxon>Macrostomida</taxon>
        <taxon>Macrostomidae</taxon>
        <taxon>Macrostomum</taxon>
    </lineage>
</organism>
<feature type="region of interest" description="Disordered" evidence="1">
    <location>
        <begin position="142"/>
        <end position="233"/>
    </location>
</feature>
<accession>A0A267FB02</accession>
<feature type="non-terminal residue" evidence="2">
    <location>
        <position position="1"/>
    </location>
</feature>
<name>A0A267FB02_9PLAT</name>
<keyword evidence="3" id="KW-1185">Reference proteome</keyword>
<evidence type="ECO:0000313" key="2">
    <source>
        <dbReference type="EMBL" id="PAA70404.1"/>
    </source>
</evidence>
<feature type="compositionally biased region" description="Acidic residues" evidence="1">
    <location>
        <begin position="156"/>
        <end position="166"/>
    </location>
</feature>
<feature type="region of interest" description="Disordered" evidence="1">
    <location>
        <begin position="264"/>
        <end position="309"/>
    </location>
</feature>
<dbReference type="EMBL" id="NIVC01001239">
    <property type="protein sequence ID" value="PAA70404.1"/>
    <property type="molecule type" value="Genomic_DNA"/>
</dbReference>
<protein>
    <submittedName>
        <fullName evidence="2">Uncharacterized protein</fullName>
    </submittedName>
</protein>
<sequence>KIKHIAHSVEIMTSQKLQSCNTDSNSSSNFDSEIAEATVPKTKSSFSTVCGNSIGLESDVIDDDDEIISPHKNRRSMVLSDDEEEHLVRLDLHEQAHEEQLESLINLGVAERRYPVPDRMRTFVREVDGRKLFSVEPAAAVSDDEFQTDAAREEAAEIEDNDDEQSDASAKTKDKDQRKDDSGSSGDEDKDFIVSDSATPSYHESAGPSSSDDEAEPDSGSKTAGTAAGVEADKAGHASECRCQCQCPSCRRCEFKCRKRWRQKRQQQRATGAAVEDSEDDDAIAEKKLRSRSCGNNSKSRRLSSSSED</sequence>
<proteinExistence type="predicted"/>
<dbReference type="Proteomes" id="UP000215902">
    <property type="component" value="Unassembled WGS sequence"/>
</dbReference>